<evidence type="ECO:0000313" key="8">
    <source>
        <dbReference type="Proteomes" id="UP000280668"/>
    </source>
</evidence>
<dbReference type="PANTHER" id="PTHR42711">
    <property type="entry name" value="ABC TRANSPORTER ATP-BINDING PROTEIN"/>
    <property type="match status" value="1"/>
</dbReference>
<dbReference type="SUPFAM" id="SSF52540">
    <property type="entry name" value="P-loop containing nucleoside triphosphate hydrolases"/>
    <property type="match status" value="1"/>
</dbReference>
<dbReference type="InterPro" id="IPR027417">
    <property type="entry name" value="P-loop_NTPase"/>
</dbReference>
<evidence type="ECO:0000313" key="7">
    <source>
        <dbReference type="EMBL" id="ROR72177.1"/>
    </source>
</evidence>
<dbReference type="PANTHER" id="PTHR42711:SF19">
    <property type="entry name" value="DOXORUBICIN RESISTANCE ATP-BINDING PROTEIN DRRA"/>
    <property type="match status" value="1"/>
</dbReference>
<proteinExistence type="predicted"/>
<sequence length="324" mass="34258">MAENVLAVAGLTRRFGTVVANDAISLQVRAGEVVGLLGHNGAGKTTLASQVVGLLRPDAGSIHVCGIDAVAKPALARRYVALQSQAQAPMDGLTPRTAIELAGRIRGLSSRRARATAAELAEELDIGPWLDRRAQPEGRGLSGGIRRLTAFAMTVAASPPLLILDEPTNDIDASRRRLLWTALRRRADAGAGVLLVTHNVTEAERIVDQLVVLDRGQVVGAGSPAELRGTRDTDLRMELHLPAEGGEPDLTSVTVKPLRQLRVGRRLLITVPAEQAASAVAWASGLRDAAQIDSYALAPATLEDAYLALTSSDDSASREEHARV</sequence>
<dbReference type="Proteomes" id="UP000280668">
    <property type="component" value="Unassembled WGS sequence"/>
</dbReference>
<dbReference type="GO" id="GO:0005886">
    <property type="term" value="C:plasma membrane"/>
    <property type="evidence" value="ECO:0007669"/>
    <property type="project" value="UniProtKB-SubCell"/>
</dbReference>
<evidence type="ECO:0000256" key="5">
    <source>
        <dbReference type="ARBA" id="ARBA00023251"/>
    </source>
</evidence>
<dbReference type="RefSeq" id="WP_123302780.1">
    <property type="nucleotide sequence ID" value="NZ_RKHK01000001.1"/>
</dbReference>
<dbReference type="OrthoDB" id="9804819at2"/>
<reference evidence="7 8" key="1">
    <citation type="submission" date="2018-11" db="EMBL/GenBank/DDBJ databases">
        <title>Sequencing the genomes of 1000 actinobacteria strains.</title>
        <authorList>
            <person name="Klenk H.-P."/>
        </authorList>
    </citation>
    <scope>NUCLEOTIDE SEQUENCE [LARGE SCALE GENOMIC DNA]</scope>
    <source>
        <strain evidence="7 8">DSM 11294</strain>
    </source>
</reference>
<protein>
    <submittedName>
        <fullName evidence="7">ABC-2 type transport system ATP-binding protein</fullName>
    </submittedName>
</protein>
<feature type="domain" description="ABC transporter" evidence="6">
    <location>
        <begin position="6"/>
        <end position="240"/>
    </location>
</feature>
<keyword evidence="8" id="KW-1185">Reference proteome</keyword>
<comment type="subcellular location">
    <subcellularLocation>
        <location evidence="1">Cell membrane</location>
        <topology evidence="1">Peripheral membrane protein</topology>
    </subcellularLocation>
</comment>
<dbReference type="GO" id="GO:0005524">
    <property type="term" value="F:ATP binding"/>
    <property type="evidence" value="ECO:0007669"/>
    <property type="project" value="UniProtKB-KW"/>
</dbReference>
<keyword evidence="4 7" id="KW-0067">ATP-binding</keyword>
<organism evidence="7 8">
    <name type="scientific">Bogoriella caseilytica</name>
    <dbReference type="NCBI Taxonomy" id="56055"/>
    <lineage>
        <taxon>Bacteria</taxon>
        <taxon>Bacillati</taxon>
        <taxon>Actinomycetota</taxon>
        <taxon>Actinomycetes</taxon>
        <taxon>Micrococcales</taxon>
        <taxon>Bogoriellaceae</taxon>
        <taxon>Bogoriella</taxon>
    </lineage>
</organism>
<evidence type="ECO:0000256" key="3">
    <source>
        <dbReference type="ARBA" id="ARBA00022741"/>
    </source>
</evidence>
<dbReference type="InterPro" id="IPR050763">
    <property type="entry name" value="ABC_transporter_ATP-binding"/>
</dbReference>
<comment type="caution">
    <text evidence="7">The sequence shown here is derived from an EMBL/GenBank/DDBJ whole genome shotgun (WGS) entry which is preliminary data.</text>
</comment>
<dbReference type="SMART" id="SM00382">
    <property type="entry name" value="AAA"/>
    <property type="match status" value="1"/>
</dbReference>
<dbReference type="InterPro" id="IPR003439">
    <property type="entry name" value="ABC_transporter-like_ATP-bd"/>
</dbReference>
<evidence type="ECO:0000256" key="1">
    <source>
        <dbReference type="ARBA" id="ARBA00004202"/>
    </source>
</evidence>
<dbReference type="GO" id="GO:0046677">
    <property type="term" value="P:response to antibiotic"/>
    <property type="evidence" value="ECO:0007669"/>
    <property type="project" value="UniProtKB-KW"/>
</dbReference>
<evidence type="ECO:0000259" key="6">
    <source>
        <dbReference type="PROSITE" id="PS50893"/>
    </source>
</evidence>
<dbReference type="InterPro" id="IPR003593">
    <property type="entry name" value="AAA+_ATPase"/>
</dbReference>
<evidence type="ECO:0000256" key="2">
    <source>
        <dbReference type="ARBA" id="ARBA00022448"/>
    </source>
</evidence>
<dbReference type="PROSITE" id="PS50893">
    <property type="entry name" value="ABC_TRANSPORTER_2"/>
    <property type="match status" value="1"/>
</dbReference>
<name>A0A3N2BAA6_9MICO</name>
<dbReference type="GO" id="GO:0016887">
    <property type="term" value="F:ATP hydrolysis activity"/>
    <property type="evidence" value="ECO:0007669"/>
    <property type="project" value="InterPro"/>
</dbReference>
<evidence type="ECO:0000256" key="4">
    <source>
        <dbReference type="ARBA" id="ARBA00022840"/>
    </source>
</evidence>
<keyword evidence="3" id="KW-0547">Nucleotide-binding</keyword>
<accession>A0A3N2BAA6</accession>
<dbReference type="EMBL" id="RKHK01000001">
    <property type="protein sequence ID" value="ROR72177.1"/>
    <property type="molecule type" value="Genomic_DNA"/>
</dbReference>
<dbReference type="Pfam" id="PF00005">
    <property type="entry name" value="ABC_tran"/>
    <property type="match status" value="1"/>
</dbReference>
<keyword evidence="2" id="KW-0813">Transport</keyword>
<dbReference type="Gene3D" id="3.40.50.300">
    <property type="entry name" value="P-loop containing nucleotide triphosphate hydrolases"/>
    <property type="match status" value="1"/>
</dbReference>
<dbReference type="AlphaFoldDB" id="A0A3N2BAA6"/>
<gene>
    <name evidence="7" type="ORF">EDD31_0525</name>
</gene>
<keyword evidence="5" id="KW-0046">Antibiotic resistance</keyword>